<accession>A0AAU8K7G6</accession>
<dbReference type="KEGG" id="kcm:ABWK59_32865"/>
<protein>
    <submittedName>
        <fullName evidence="2">TIGR02391 family protein</fullName>
    </submittedName>
</protein>
<evidence type="ECO:0000259" key="1">
    <source>
        <dbReference type="Pfam" id="PF09509"/>
    </source>
</evidence>
<reference evidence="2" key="1">
    <citation type="submission" date="2024-06" db="EMBL/GenBank/DDBJ databases">
        <title>The genome sequences of Kitasatospora sp. strain HUAS MG31.</title>
        <authorList>
            <person name="Mo P."/>
        </authorList>
    </citation>
    <scope>NUCLEOTIDE SEQUENCE</scope>
    <source>
        <strain evidence="2">HUAS MG31</strain>
    </source>
</reference>
<feature type="domain" description="Conserved hypothetical protein CHP02391" evidence="1">
    <location>
        <begin position="3"/>
        <end position="46"/>
    </location>
</feature>
<proteinExistence type="predicted"/>
<dbReference type="Pfam" id="PF09509">
    <property type="entry name" value="Hypoth_Ymh"/>
    <property type="match status" value="1"/>
</dbReference>
<organism evidence="2">
    <name type="scientific">Kitasatospora camelliae</name>
    <dbReference type="NCBI Taxonomy" id="3156397"/>
    <lineage>
        <taxon>Bacteria</taxon>
        <taxon>Bacillati</taxon>
        <taxon>Actinomycetota</taxon>
        <taxon>Actinomycetes</taxon>
        <taxon>Kitasatosporales</taxon>
        <taxon>Streptomycetaceae</taxon>
        <taxon>Kitasatospora</taxon>
    </lineage>
</organism>
<evidence type="ECO:0000313" key="2">
    <source>
        <dbReference type="EMBL" id="XCM84240.1"/>
    </source>
</evidence>
<dbReference type="AlphaFoldDB" id="A0AAU8K7G6"/>
<dbReference type="RefSeq" id="WP_354645177.1">
    <property type="nucleotide sequence ID" value="NZ_CP159872.1"/>
</dbReference>
<name>A0AAU8K7G6_9ACTN</name>
<dbReference type="EMBL" id="CP159872">
    <property type="protein sequence ID" value="XCM84240.1"/>
    <property type="molecule type" value="Genomic_DNA"/>
</dbReference>
<dbReference type="InterPro" id="IPR012654">
    <property type="entry name" value="CHP02391"/>
</dbReference>
<sequence length="61" mass="6742">MSSALKDLAAGLNLTVRNVTTHTRDELTEQEAMERLAAYSYLARLLDQCELRTAQEPASSS</sequence>
<gene>
    <name evidence="2" type="ORF">ABWK59_32865</name>
</gene>